<feature type="transmembrane region" description="Helical" evidence="5">
    <location>
        <begin position="222"/>
        <end position="240"/>
    </location>
</feature>
<proteinExistence type="predicted"/>
<name>A0ABR0KA01_9EURO</name>
<evidence type="ECO:0000256" key="5">
    <source>
        <dbReference type="SAM" id="Phobius"/>
    </source>
</evidence>
<evidence type="ECO:0000256" key="3">
    <source>
        <dbReference type="ARBA" id="ARBA00022989"/>
    </source>
</evidence>
<protein>
    <recommendedName>
        <fullName evidence="8">UDP-galactose transporter</fullName>
    </recommendedName>
</protein>
<evidence type="ECO:0000256" key="4">
    <source>
        <dbReference type="ARBA" id="ARBA00023136"/>
    </source>
</evidence>
<feature type="transmembrane region" description="Helical" evidence="5">
    <location>
        <begin position="311"/>
        <end position="335"/>
    </location>
</feature>
<feature type="transmembrane region" description="Helical" evidence="5">
    <location>
        <begin position="110"/>
        <end position="127"/>
    </location>
</feature>
<evidence type="ECO:0000256" key="2">
    <source>
        <dbReference type="ARBA" id="ARBA00022692"/>
    </source>
</evidence>
<dbReference type="Proteomes" id="UP001345013">
    <property type="component" value="Unassembled WGS sequence"/>
</dbReference>
<sequence length="382" mass="41018">MRYSRTSSGPRYHTSTAVLLSEALKCLISLMGVLYTKHYERNHEQGPASPLGDPVRFPLSPQKDQPYHGILSIQRVSPVLSLLVPSILYTVQNNLQFVAVSNLDAATFQVAYQGKILTTAICAVIFLGKKLSTTQSSSIILLAAGVACASVPATATTQQALSHRHQDHARGIAAVSMACLISGFAGVYTESILKKTQTQTQQITTTGTEVRQTNILAFWHRNLHLCLTSLVSAALSVLIIDKDQITTHGFWHGYNRTVWAVIVLQAIGGLTVALVITYTDNILKGFATSISVIVSTVATAVFWEFELTPLFVVGVVAVLAATHMYCMAGVSGAAASEGGRYRRMEEIEGGNGVGVGVGDGDGGVGELKRVLVTYQHVRETSR</sequence>
<evidence type="ECO:0008006" key="8">
    <source>
        <dbReference type="Google" id="ProtNLM"/>
    </source>
</evidence>
<accession>A0ABR0KA01</accession>
<dbReference type="PIRSF" id="PIRSF005799">
    <property type="entry name" value="UDP-gal_transpt"/>
    <property type="match status" value="1"/>
</dbReference>
<evidence type="ECO:0000256" key="1">
    <source>
        <dbReference type="ARBA" id="ARBA00004477"/>
    </source>
</evidence>
<keyword evidence="7" id="KW-1185">Reference proteome</keyword>
<feature type="transmembrane region" description="Helical" evidence="5">
    <location>
        <begin position="260"/>
        <end position="279"/>
    </location>
</feature>
<dbReference type="NCBIfam" id="TIGR00803">
    <property type="entry name" value="nst"/>
    <property type="match status" value="2"/>
</dbReference>
<evidence type="ECO:0000313" key="7">
    <source>
        <dbReference type="Proteomes" id="UP001345013"/>
    </source>
</evidence>
<dbReference type="SUPFAM" id="SSF103481">
    <property type="entry name" value="Multidrug resistance efflux transporter EmrE"/>
    <property type="match status" value="1"/>
</dbReference>
<dbReference type="InterPro" id="IPR037185">
    <property type="entry name" value="EmrE-like"/>
</dbReference>
<keyword evidence="2 5" id="KW-0812">Transmembrane</keyword>
<dbReference type="Pfam" id="PF04142">
    <property type="entry name" value="Nuc_sug_transp"/>
    <property type="match status" value="2"/>
</dbReference>
<dbReference type="EMBL" id="JAVRRG010000062">
    <property type="protein sequence ID" value="KAK5092216.1"/>
    <property type="molecule type" value="Genomic_DNA"/>
</dbReference>
<comment type="subcellular location">
    <subcellularLocation>
        <location evidence="1">Endoplasmic reticulum membrane</location>
        <topology evidence="1">Multi-pass membrane protein</topology>
    </subcellularLocation>
</comment>
<organism evidence="6 7">
    <name type="scientific">Lithohypha guttulata</name>
    <dbReference type="NCBI Taxonomy" id="1690604"/>
    <lineage>
        <taxon>Eukaryota</taxon>
        <taxon>Fungi</taxon>
        <taxon>Dikarya</taxon>
        <taxon>Ascomycota</taxon>
        <taxon>Pezizomycotina</taxon>
        <taxon>Eurotiomycetes</taxon>
        <taxon>Chaetothyriomycetidae</taxon>
        <taxon>Chaetothyriales</taxon>
        <taxon>Trichomeriaceae</taxon>
        <taxon>Lithohypha</taxon>
    </lineage>
</organism>
<dbReference type="InterPro" id="IPR007271">
    <property type="entry name" value="Nuc_sug_transpt"/>
</dbReference>
<evidence type="ECO:0000313" key="6">
    <source>
        <dbReference type="EMBL" id="KAK5092216.1"/>
    </source>
</evidence>
<feature type="transmembrane region" description="Helical" evidence="5">
    <location>
        <begin position="286"/>
        <end position="305"/>
    </location>
</feature>
<keyword evidence="3 5" id="KW-1133">Transmembrane helix</keyword>
<feature type="transmembrane region" description="Helical" evidence="5">
    <location>
        <begin position="12"/>
        <end position="35"/>
    </location>
</feature>
<comment type="caution">
    <text evidence="6">The sequence shown here is derived from an EMBL/GenBank/DDBJ whole genome shotgun (WGS) entry which is preliminary data.</text>
</comment>
<keyword evidence="4 5" id="KW-0472">Membrane</keyword>
<feature type="transmembrane region" description="Helical" evidence="5">
    <location>
        <begin position="139"/>
        <end position="157"/>
    </location>
</feature>
<dbReference type="PANTHER" id="PTHR10231">
    <property type="entry name" value="NUCLEOTIDE-SUGAR TRANSMEMBRANE TRANSPORTER"/>
    <property type="match status" value="1"/>
</dbReference>
<reference evidence="6 7" key="1">
    <citation type="submission" date="2023-08" db="EMBL/GenBank/DDBJ databases">
        <title>Black Yeasts Isolated from many extreme environments.</title>
        <authorList>
            <person name="Coleine C."/>
            <person name="Stajich J.E."/>
            <person name="Selbmann L."/>
        </authorList>
    </citation>
    <scope>NUCLEOTIDE SEQUENCE [LARGE SCALE GENOMIC DNA]</scope>
    <source>
        <strain evidence="6 7">CCFEE 5885</strain>
    </source>
</reference>
<feature type="transmembrane region" description="Helical" evidence="5">
    <location>
        <begin position="169"/>
        <end position="188"/>
    </location>
</feature>
<gene>
    <name evidence="6" type="ORF">LTR24_005467</name>
</gene>